<evidence type="ECO:0000256" key="5">
    <source>
        <dbReference type="ARBA" id="ARBA00022989"/>
    </source>
</evidence>
<evidence type="ECO:0000313" key="10">
    <source>
        <dbReference type="Proteomes" id="UP000005384"/>
    </source>
</evidence>
<dbReference type="InterPro" id="IPR035906">
    <property type="entry name" value="MetI-like_sf"/>
</dbReference>
<comment type="similarity">
    <text evidence="7">Belongs to the binding-protein-dependent transport system permease family.</text>
</comment>
<comment type="subcellular location">
    <subcellularLocation>
        <location evidence="1 7">Cell membrane</location>
        <topology evidence="1 7">Multi-pass membrane protein</topology>
    </subcellularLocation>
</comment>
<keyword evidence="5 7" id="KW-1133">Transmembrane helix</keyword>
<feature type="transmembrane region" description="Helical" evidence="7">
    <location>
        <begin position="184"/>
        <end position="209"/>
    </location>
</feature>
<dbReference type="HOGENOM" id="CLU_016047_1_2_9"/>
<dbReference type="Gene3D" id="1.10.3720.10">
    <property type="entry name" value="MetI-like"/>
    <property type="match status" value="1"/>
</dbReference>
<gene>
    <name evidence="9" type="ORF">HMPREF9473_00432</name>
</gene>
<dbReference type="PANTHER" id="PTHR43744">
    <property type="entry name" value="ABC TRANSPORTER PERMEASE PROTEIN MG189-RELATED-RELATED"/>
    <property type="match status" value="1"/>
</dbReference>
<dbReference type="RefSeq" id="WP_006778414.1">
    <property type="nucleotide sequence ID" value="NZ_CP040506.1"/>
</dbReference>
<evidence type="ECO:0000259" key="8">
    <source>
        <dbReference type="PROSITE" id="PS50928"/>
    </source>
</evidence>
<evidence type="ECO:0000256" key="1">
    <source>
        <dbReference type="ARBA" id="ARBA00004651"/>
    </source>
</evidence>
<evidence type="ECO:0000256" key="4">
    <source>
        <dbReference type="ARBA" id="ARBA00022692"/>
    </source>
</evidence>
<feature type="transmembrane region" description="Helical" evidence="7">
    <location>
        <begin position="12"/>
        <end position="35"/>
    </location>
</feature>
<feature type="transmembrane region" description="Helical" evidence="7">
    <location>
        <begin position="141"/>
        <end position="163"/>
    </location>
</feature>
<keyword evidence="10" id="KW-1185">Reference proteome</keyword>
<accession>G5IA92</accession>
<dbReference type="Pfam" id="PF00528">
    <property type="entry name" value="BPD_transp_1"/>
    <property type="match status" value="1"/>
</dbReference>
<dbReference type="PANTHER" id="PTHR43744:SF8">
    <property type="entry name" value="SN-GLYCEROL-3-PHOSPHATE TRANSPORT SYSTEM PERMEASE PROTEIN UGPE"/>
    <property type="match status" value="1"/>
</dbReference>
<feature type="transmembrane region" description="Helical" evidence="7">
    <location>
        <begin position="72"/>
        <end position="97"/>
    </location>
</feature>
<dbReference type="PROSITE" id="PS50928">
    <property type="entry name" value="ABC_TM1"/>
    <property type="match status" value="1"/>
</dbReference>
<evidence type="ECO:0000256" key="6">
    <source>
        <dbReference type="ARBA" id="ARBA00023136"/>
    </source>
</evidence>
<dbReference type="Proteomes" id="UP000005384">
    <property type="component" value="Unassembled WGS sequence"/>
</dbReference>
<feature type="domain" description="ABC transmembrane type-1" evidence="8">
    <location>
        <begin position="73"/>
        <end position="264"/>
    </location>
</feature>
<dbReference type="InterPro" id="IPR000515">
    <property type="entry name" value="MetI-like"/>
</dbReference>
<dbReference type="AlphaFoldDB" id="G5IA92"/>
<dbReference type="CDD" id="cd06261">
    <property type="entry name" value="TM_PBP2"/>
    <property type="match status" value="1"/>
</dbReference>
<dbReference type="OrthoDB" id="9772609at2"/>
<keyword evidence="6 7" id="KW-0472">Membrane</keyword>
<sequence>MGEKKRAKNMALSVVFSIISILWLFPIALVVINSFKKKAYISRKPFAIPTDKMFVGLDNYINGIKKTGFVEAFGWTLLITVGSVAAIILCTSMCAWYISRVKNAVTTTIYYLCLFSMIVPFQMVMFPLSKIADMLKLNTPWGLIVVYLGFGAGLAVFMFTGFVKSIPLEIEEAAMIDGCTPIQTFFNVVLPIMKPTCVTVAILQAMWIWNDYLLPYLILDLKRFKTISIAVQYLKGGYGSVDMGAMMGVLVLAIIPIIVFYLVCQKYIIEGVVAGAVKG</sequence>
<proteinExistence type="inferred from homology"/>
<organism evidence="9 10">
    <name type="scientific">Hungatella hathewayi WAL-18680</name>
    <dbReference type="NCBI Taxonomy" id="742737"/>
    <lineage>
        <taxon>Bacteria</taxon>
        <taxon>Bacillati</taxon>
        <taxon>Bacillota</taxon>
        <taxon>Clostridia</taxon>
        <taxon>Lachnospirales</taxon>
        <taxon>Lachnospiraceae</taxon>
        <taxon>Hungatella</taxon>
    </lineage>
</organism>
<reference evidence="9 10" key="1">
    <citation type="submission" date="2011-08" db="EMBL/GenBank/DDBJ databases">
        <title>The Genome Sequence of Clostridium hathewayi WAL-18680.</title>
        <authorList>
            <consortium name="The Broad Institute Genome Sequencing Platform"/>
            <person name="Earl A."/>
            <person name="Ward D."/>
            <person name="Feldgarden M."/>
            <person name="Gevers D."/>
            <person name="Finegold S.M."/>
            <person name="Summanen P.H."/>
            <person name="Molitoris D.R."/>
            <person name="Song M."/>
            <person name="Daigneault M."/>
            <person name="Allen-Vercoe E."/>
            <person name="Young S.K."/>
            <person name="Zeng Q."/>
            <person name="Gargeya S."/>
            <person name="Fitzgerald M."/>
            <person name="Haas B."/>
            <person name="Abouelleil A."/>
            <person name="Alvarado L."/>
            <person name="Arachchi H.M."/>
            <person name="Berlin A."/>
            <person name="Brown A."/>
            <person name="Chapman S.B."/>
            <person name="Chen Z."/>
            <person name="Dunbar C."/>
            <person name="Freedman E."/>
            <person name="Gearin G."/>
            <person name="Gellesch M."/>
            <person name="Goldberg J."/>
            <person name="Griggs A."/>
            <person name="Gujja S."/>
            <person name="Heiman D."/>
            <person name="Howarth C."/>
            <person name="Larson L."/>
            <person name="Lui A."/>
            <person name="MacDonald P.J.P."/>
            <person name="Montmayeur A."/>
            <person name="Murphy C."/>
            <person name="Neiman D."/>
            <person name="Pearson M."/>
            <person name="Priest M."/>
            <person name="Roberts A."/>
            <person name="Saif S."/>
            <person name="Shea T."/>
            <person name="Shenoy N."/>
            <person name="Sisk P."/>
            <person name="Stolte C."/>
            <person name="Sykes S."/>
            <person name="Wortman J."/>
            <person name="Nusbaum C."/>
            <person name="Birren B."/>
        </authorList>
    </citation>
    <scope>NUCLEOTIDE SEQUENCE [LARGE SCALE GENOMIC DNA]</scope>
    <source>
        <strain evidence="9 10">WAL-18680</strain>
    </source>
</reference>
<dbReference type="SUPFAM" id="SSF161098">
    <property type="entry name" value="MetI-like"/>
    <property type="match status" value="1"/>
</dbReference>
<evidence type="ECO:0000256" key="7">
    <source>
        <dbReference type="RuleBase" id="RU363032"/>
    </source>
</evidence>
<feature type="transmembrane region" description="Helical" evidence="7">
    <location>
        <begin position="243"/>
        <end position="263"/>
    </location>
</feature>
<evidence type="ECO:0000256" key="3">
    <source>
        <dbReference type="ARBA" id="ARBA00022475"/>
    </source>
</evidence>
<evidence type="ECO:0000313" key="9">
    <source>
        <dbReference type="EMBL" id="EHI61981.1"/>
    </source>
</evidence>
<dbReference type="PATRIC" id="fig|742737.3.peg.433"/>
<keyword evidence="2 7" id="KW-0813">Transport</keyword>
<name>G5IA92_9FIRM</name>
<keyword evidence="4 7" id="KW-0812">Transmembrane</keyword>
<feature type="transmembrane region" description="Helical" evidence="7">
    <location>
        <begin position="109"/>
        <end position="129"/>
    </location>
</feature>
<dbReference type="GO" id="GO:0005886">
    <property type="term" value="C:plasma membrane"/>
    <property type="evidence" value="ECO:0007669"/>
    <property type="project" value="UniProtKB-SubCell"/>
</dbReference>
<comment type="caution">
    <text evidence="9">The sequence shown here is derived from an EMBL/GenBank/DDBJ whole genome shotgun (WGS) entry which is preliminary data.</text>
</comment>
<evidence type="ECO:0000256" key="2">
    <source>
        <dbReference type="ARBA" id="ARBA00022448"/>
    </source>
</evidence>
<dbReference type="GO" id="GO:0055085">
    <property type="term" value="P:transmembrane transport"/>
    <property type="evidence" value="ECO:0007669"/>
    <property type="project" value="InterPro"/>
</dbReference>
<protein>
    <recommendedName>
        <fullName evidence="8">ABC transmembrane type-1 domain-containing protein</fullName>
    </recommendedName>
</protein>
<keyword evidence="3" id="KW-1003">Cell membrane</keyword>
<dbReference type="EMBL" id="ADLN01000001">
    <property type="protein sequence ID" value="EHI61981.1"/>
    <property type="molecule type" value="Genomic_DNA"/>
</dbReference>